<keyword evidence="3" id="KW-1185">Reference proteome</keyword>
<proteinExistence type="predicted"/>
<dbReference type="EMBL" id="CP091139">
    <property type="protein sequence ID" value="UUT34593.1"/>
    <property type="molecule type" value="Genomic_DNA"/>
</dbReference>
<name>A0ABY5NHG4_9MICO</name>
<dbReference type="RefSeq" id="WP_259611118.1">
    <property type="nucleotide sequence ID" value="NZ_CP091139.2"/>
</dbReference>
<dbReference type="Proteomes" id="UP001054811">
    <property type="component" value="Chromosome"/>
</dbReference>
<protein>
    <submittedName>
        <fullName evidence="2">Uncharacterized protein</fullName>
    </submittedName>
</protein>
<evidence type="ECO:0000313" key="3">
    <source>
        <dbReference type="Proteomes" id="UP001054811"/>
    </source>
</evidence>
<accession>A0ABY5NHG4</accession>
<feature type="region of interest" description="Disordered" evidence="1">
    <location>
        <begin position="301"/>
        <end position="325"/>
    </location>
</feature>
<sequence>MSTIVDETAAPDADTDRMREVLEYYWDQEWTDGLPVVPVTESYLRRFLDTVDRDPDEVLFTMPHLNRSLTVRTAAINAGLAGCRPEYFPVILAAWEAIAQEPHPVRGIWQSTTGTAPFLVVNGPVRTEIGLNSRGNIFGSGFRANATIGRAIRLACINVFGLHPHKLDQATQATPAKYSACIGENEEQSPWPPLHVDYGFDAADSVVTAYVIRSVMHIEARHTSVPEQLALDFADSVRRTGALIHEYTSALLVLTPEHADVFASAGWSKDDLRRYVFDHAVRSRDELAAVGKDALSHKSRWRLSAQHPDATPDTASGSAEPDTVPVLSHPTSIQVVVAGADNAGVSAVVEVFTLNPPRENPYSYAQVGARR</sequence>
<gene>
    <name evidence="2" type="ORF">L2X98_29205</name>
</gene>
<evidence type="ECO:0000256" key="1">
    <source>
        <dbReference type="SAM" id="MobiDB-lite"/>
    </source>
</evidence>
<evidence type="ECO:0000313" key="2">
    <source>
        <dbReference type="EMBL" id="UUT34593.1"/>
    </source>
</evidence>
<reference evidence="2" key="1">
    <citation type="submission" date="2022-01" db="EMBL/GenBank/DDBJ databases">
        <title>Microbacterium eymi and Microbacterium rhizovicinus sp. nov., isolated from the rhizospheric soil of Elymus tsukushiensis, a plant native to the Dokdo Islands, Republic of Korea.</title>
        <authorList>
            <person name="Hwang Y.J."/>
        </authorList>
    </citation>
    <scope>NUCLEOTIDE SEQUENCE</scope>
    <source>
        <strain evidence="2">KUDC0405</strain>
    </source>
</reference>
<organism evidence="2 3">
    <name type="scientific">Microbacterium elymi</name>
    <dbReference type="NCBI Taxonomy" id="2909587"/>
    <lineage>
        <taxon>Bacteria</taxon>
        <taxon>Bacillati</taxon>
        <taxon>Actinomycetota</taxon>
        <taxon>Actinomycetes</taxon>
        <taxon>Micrococcales</taxon>
        <taxon>Microbacteriaceae</taxon>
        <taxon>Microbacterium</taxon>
    </lineage>
</organism>